<reference evidence="3 4" key="1">
    <citation type="submission" date="2019-03" db="EMBL/GenBank/DDBJ databases">
        <title>Genomic Encyclopedia of Type Strains, Phase IV (KMG-IV): sequencing the most valuable type-strain genomes for metagenomic binning, comparative biology and taxonomic classification.</title>
        <authorList>
            <person name="Goeker M."/>
        </authorList>
    </citation>
    <scope>NUCLEOTIDE SEQUENCE [LARGE SCALE GENOMIC DNA]</scope>
    <source>
        <strain evidence="3 4">DSM 25903</strain>
    </source>
</reference>
<dbReference type="PANTHER" id="PTHR43329">
    <property type="entry name" value="EPOXIDE HYDROLASE"/>
    <property type="match status" value="1"/>
</dbReference>
<proteinExistence type="predicted"/>
<evidence type="ECO:0000256" key="1">
    <source>
        <dbReference type="ARBA" id="ARBA00022801"/>
    </source>
</evidence>
<dbReference type="PRINTS" id="PR00111">
    <property type="entry name" value="ABHYDROLASE"/>
</dbReference>
<dbReference type="GO" id="GO:0016787">
    <property type="term" value="F:hydrolase activity"/>
    <property type="evidence" value="ECO:0007669"/>
    <property type="project" value="UniProtKB-KW"/>
</dbReference>
<dbReference type="InterPro" id="IPR000073">
    <property type="entry name" value="AB_hydrolase_1"/>
</dbReference>
<comment type="caution">
    <text evidence="3">The sequence shown here is derived from an EMBL/GenBank/DDBJ whole genome shotgun (WGS) entry which is preliminary data.</text>
</comment>
<dbReference type="OrthoDB" id="9812774at2"/>
<accession>A0A4R7C9R7</accession>
<dbReference type="EMBL" id="SNZR01000011">
    <property type="protein sequence ID" value="TDR93686.1"/>
    <property type="molecule type" value="Genomic_DNA"/>
</dbReference>
<keyword evidence="4" id="KW-1185">Reference proteome</keyword>
<organism evidence="3 4">
    <name type="scientific">Enterovirga rhinocerotis</name>
    <dbReference type="NCBI Taxonomy" id="1339210"/>
    <lineage>
        <taxon>Bacteria</taxon>
        <taxon>Pseudomonadati</taxon>
        <taxon>Pseudomonadota</taxon>
        <taxon>Alphaproteobacteria</taxon>
        <taxon>Hyphomicrobiales</taxon>
        <taxon>Methylobacteriaceae</taxon>
        <taxon>Enterovirga</taxon>
    </lineage>
</organism>
<dbReference type="Pfam" id="PF00561">
    <property type="entry name" value="Abhydrolase_1"/>
    <property type="match status" value="1"/>
</dbReference>
<name>A0A4R7C9R7_9HYPH</name>
<dbReference type="SUPFAM" id="SSF53474">
    <property type="entry name" value="alpha/beta-Hydrolases"/>
    <property type="match status" value="1"/>
</dbReference>
<gene>
    <name evidence="3" type="ORF">EV668_0951</name>
</gene>
<dbReference type="AlphaFoldDB" id="A0A4R7C9R7"/>
<evidence type="ECO:0000313" key="4">
    <source>
        <dbReference type="Proteomes" id="UP000295122"/>
    </source>
</evidence>
<protein>
    <submittedName>
        <fullName evidence="3">Pimeloyl-ACP methyl ester carboxylesterase</fullName>
    </submittedName>
</protein>
<dbReference type="InterPro" id="IPR000639">
    <property type="entry name" value="Epox_hydrolase-like"/>
</dbReference>
<dbReference type="Proteomes" id="UP000295122">
    <property type="component" value="Unassembled WGS sequence"/>
</dbReference>
<evidence type="ECO:0000259" key="2">
    <source>
        <dbReference type="Pfam" id="PF00561"/>
    </source>
</evidence>
<dbReference type="InterPro" id="IPR029058">
    <property type="entry name" value="AB_hydrolase_fold"/>
</dbReference>
<evidence type="ECO:0000313" key="3">
    <source>
        <dbReference type="EMBL" id="TDR93686.1"/>
    </source>
</evidence>
<dbReference type="PRINTS" id="PR00412">
    <property type="entry name" value="EPOXHYDRLASE"/>
</dbReference>
<feature type="domain" description="AB hydrolase-1" evidence="2">
    <location>
        <begin position="68"/>
        <end position="307"/>
    </location>
</feature>
<sequence>MMDRRLFGRGAAQSVLAGVALVAAGEAMAERDSRLPPPADPPLPTGAESRFATVNGIRMHYVVAGQGPTVILLHGWPQTWFAWHGQIERLARRFRVVAADLRGTGLSEVTPSGYDKRTIAEDIRALIGHLGVPQAHVVGHDMGGKAAYILAHLHPGVVSKLVLVDCLLPGTENMDALRGGAWHYGFHMAPDFPEMLTKGRERDYIAAQIRAWSHRKDAIGEDAITVFAAHYAQPGRMTAGFNYYRALREDAPLAAELRGRRLPMPVMAVAGRQSGGSRLADSLRAEAPSLTSVIIDDCGHFVAEEAPDPFAKAVETFLA</sequence>
<keyword evidence="1" id="KW-0378">Hydrolase</keyword>
<dbReference type="Gene3D" id="3.40.50.1820">
    <property type="entry name" value="alpha/beta hydrolase"/>
    <property type="match status" value="1"/>
</dbReference>